<dbReference type="PANTHER" id="PTHR43649:SF33">
    <property type="entry name" value="POLYGALACTURONAN_RHAMNOGALACTURONAN-BINDING PROTEIN YTCQ"/>
    <property type="match status" value="1"/>
</dbReference>
<name>A0ABS4NZX4_9BACL</name>
<sequence>MRKKSILALMLAGALAGLSLTGCSSKGNSPDAGNDGSNTPEGKTKLKAIIVKHSLTKDVTQMKWLAEIEEKANVEIEWQQISADWDQKKSALFASGEIPDLLFNATSNSDFVQFNGLFEDLGPLIEKDAPNIQKMFSEHPELKTLATQIDGKLYGTPRYKGIWPGSTASMFINKTWLDNLGLQVPTTWDELETVLLAFREGDPNQNGDKTDEIPMDFNPIGWDFTPKLLLGSLGLPLSNGASDGYFTEGAQVKNFYVDERFKTLMQFLQKLYSQNLISKEVVTQDYSKYQSVARGNGTTAKVGFTWGWETGDRFGNELKDQYVTLPQLKQHADSTNELYWSNDYYYQNYGSNAVSVSARSKNKEAAMRFIDAFYEPEVSLQVLFGGMNDTDKGIKDNGDGTYAILPPADASLDPGSWKWTNSFADNGPMYIADALKDKVTLGSDMQNVLKEKAVYDELLNKADEKSNVYPQNFMKYSTEDTNTLAMNQANVNNITDQKWANWLTTKVDIEKEWAAYVASVNSSGLEQNLQIRQKAYDEYLSTLK</sequence>
<organism evidence="3 4">
    <name type="scientific">Paenibacillus silagei</name>
    <dbReference type="NCBI Taxonomy" id="1670801"/>
    <lineage>
        <taxon>Bacteria</taxon>
        <taxon>Bacillati</taxon>
        <taxon>Bacillota</taxon>
        <taxon>Bacilli</taxon>
        <taxon>Bacillales</taxon>
        <taxon>Paenibacillaceae</taxon>
        <taxon>Paenibacillus</taxon>
    </lineage>
</organism>
<dbReference type="PANTHER" id="PTHR43649">
    <property type="entry name" value="ARABINOSE-BINDING PROTEIN-RELATED"/>
    <property type="match status" value="1"/>
</dbReference>
<dbReference type="EMBL" id="JAGGLV010000029">
    <property type="protein sequence ID" value="MBP2115608.1"/>
    <property type="molecule type" value="Genomic_DNA"/>
</dbReference>
<dbReference type="PROSITE" id="PS51257">
    <property type="entry name" value="PROKAR_LIPOPROTEIN"/>
    <property type="match status" value="1"/>
</dbReference>
<dbReference type="SUPFAM" id="SSF53850">
    <property type="entry name" value="Periplasmic binding protein-like II"/>
    <property type="match status" value="1"/>
</dbReference>
<dbReference type="RefSeq" id="WP_209878751.1">
    <property type="nucleotide sequence ID" value="NZ_JAGGLV010000029.1"/>
</dbReference>
<keyword evidence="4" id="KW-1185">Reference proteome</keyword>
<feature type="chain" id="PRO_5047487328" evidence="2">
    <location>
        <begin position="22"/>
        <end position="544"/>
    </location>
</feature>
<evidence type="ECO:0000313" key="3">
    <source>
        <dbReference type="EMBL" id="MBP2115608.1"/>
    </source>
</evidence>
<dbReference type="InterPro" id="IPR050490">
    <property type="entry name" value="Bact_solute-bd_prot1"/>
</dbReference>
<proteinExistence type="predicted"/>
<reference evidence="3 4" key="1">
    <citation type="submission" date="2021-03" db="EMBL/GenBank/DDBJ databases">
        <title>Genomic Encyclopedia of Type Strains, Phase IV (KMG-IV): sequencing the most valuable type-strain genomes for metagenomic binning, comparative biology and taxonomic classification.</title>
        <authorList>
            <person name="Goeker M."/>
        </authorList>
    </citation>
    <scope>NUCLEOTIDE SEQUENCE [LARGE SCALE GENOMIC DNA]</scope>
    <source>
        <strain evidence="3 4">DSM 101953</strain>
    </source>
</reference>
<protein>
    <submittedName>
        <fullName evidence="3">Aldouronate transport system substrate-binding protein</fullName>
    </submittedName>
</protein>
<feature type="signal peptide" evidence="2">
    <location>
        <begin position="1"/>
        <end position="21"/>
    </location>
</feature>
<accession>A0ABS4NZX4</accession>
<evidence type="ECO:0000313" key="4">
    <source>
        <dbReference type="Proteomes" id="UP000773462"/>
    </source>
</evidence>
<dbReference type="Proteomes" id="UP000773462">
    <property type="component" value="Unassembled WGS sequence"/>
</dbReference>
<keyword evidence="1 2" id="KW-0732">Signal</keyword>
<evidence type="ECO:0000256" key="2">
    <source>
        <dbReference type="SAM" id="SignalP"/>
    </source>
</evidence>
<comment type="caution">
    <text evidence="3">The sequence shown here is derived from an EMBL/GenBank/DDBJ whole genome shotgun (WGS) entry which is preliminary data.</text>
</comment>
<evidence type="ECO:0000256" key="1">
    <source>
        <dbReference type="ARBA" id="ARBA00022729"/>
    </source>
</evidence>
<gene>
    <name evidence="3" type="ORF">J2Z70_005806</name>
</gene>
<dbReference type="Gene3D" id="3.40.190.10">
    <property type="entry name" value="Periplasmic binding protein-like II"/>
    <property type="match status" value="2"/>
</dbReference>